<dbReference type="KEGG" id="ome:OLMES_0742"/>
<gene>
    <name evidence="2" type="primary">ygiF</name>
    <name evidence="2" type="ORF">OLMES_0742</name>
</gene>
<evidence type="ECO:0000259" key="1">
    <source>
        <dbReference type="PROSITE" id="PS51707"/>
    </source>
</evidence>
<dbReference type="GO" id="GO:0046872">
    <property type="term" value="F:metal ion binding"/>
    <property type="evidence" value="ECO:0007669"/>
    <property type="project" value="TreeGrafter"/>
</dbReference>
<evidence type="ECO:0000313" key="3">
    <source>
        <dbReference type="Proteomes" id="UP000196027"/>
    </source>
</evidence>
<protein>
    <submittedName>
        <fullName evidence="2">Putative adenylate cyclase</fullName>
    </submittedName>
</protein>
<dbReference type="InterPro" id="IPR023577">
    <property type="entry name" value="CYTH_domain"/>
</dbReference>
<organism evidence="2 3">
    <name type="scientific">Oleiphilus messinensis</name>
    <dbReference type="NCBI Taxonomy" id="141451"/>
    <lineage>
        <taxon>Bacteria</taxon>
        <taxon>Pseudomonadati</taxon>
        <taxon>Pseudomonadota</taxon>
        <taxon>Gammaproteobacteria</taxon>
        <taxon>Oceanospirillales</taxon>
        <taxon>Oleiphilaceae</taxon>
        <taxon>Oleiphilus</taxon>
    </lineage>
</organism>
<dbReference type="OrthoDB" id="3034217at2"/>
<sequence length="331" mass="36711">MSSEIELKFLTTPEQLERLQTVLIAKEAQHTRQHLVNIYFDTPERLLQQHKVALRIRKAGERFIQTLKTKGKSVGGLHQRNEWEWDLDKPVLNGDYLATAEWPEQVSIDSLAPLFETNFVRTQFVVRHNGALFEVACDQGAVEAGGKSSPICELELEIKEGAVPDLIGFAQSLLQQVGCYPSDISKGERGYYLSGCLEFKPGSARIKSAMTIAQFASYQVEQWIAGVDQFILTMEPRFLAKSSQALSVLMQLDDAGLIFDAGVACDDVTFARVAGQFDEHRRLLEQIMHACSNDAAPTGARDSIVRDLCESSDMAMIALAIMEIATQSGLP</sequence>
<dbReference type="GO" id="GO:0050355">
    <property type="term" value="F:inorganic triphosphate phosphatase activity"/>
    <property type="evidence" value="ECO:0007669"/>
    <property type="project" value="InterPro"/>
</dbReference>
<dbReference type="SUPFAM" id="SSF55154">
    <property type="entry name" value="CYTH-like phosphatases"/>
    <property type="match status" value="1"/>
</dbReference>
<dbReference type="InterPro" id="IPR039013">
    <property type="entry name" value="YgiF"/>
</dbReference>
<dbReference type="Proteomes" id="UP000196027">
    <property type="component" value="Chromosome"/>
</dbReference>
<dbReference type="CDD" id="cd07756">
    <property type="entry name" value="CYTH-like_Pase_CHAD"/>
    <property type="match status" value="1"/>
</dbReference>
<dbReference type="InterPro" id="IPR033469">
    <property type="entry name" value="CYTH-like_dom_sf"/>
</dbReference>
<dbReference type="RefSeq" id="WP_087459999.1">
    <property type="nucleotide sequence ID" value="NZ_CP021425.1"/>
</dbReference>
<dbReference type="EMBL" id="CP021425">
    <property type="protein sequence ID" value="ARU54834.1"/>
    <property type="molecule type" value="Genomic_DNA"/>
</dbReference>
<dbReference type="SMART" id="SM01118">
    <property type="entry name" value="CYTH"/>
    <property type="match status" value="1"/>
</dbReference>
<dbReference type="PANTHER" id="PTHR39569">
    <property type="entry name" value="INORGANIC TRIPHOSPHATASE"/>
    <property type="match status" value="1"/>
</dbReference>
<dbReference type="PANTHER" id="PTHR39569:SF1">
    <property type="entry name" value="INORGANIC TRIPHOSPHATASE"/>
    <property type="match status" value="1"/>
</dbReference>
<evidence type="ECO:0000313" key="2">
    <source>
        <dbReference type="EMBL" id="ARU54834.1"/>
    </source>
</evidence>
<feature type="domain" description="CYTH" evidence="1">
    <location>
        <begin position="2"/>
        <end position="197"/>
    </location>
</feature>
<reference evidence="2 3" key="1">
    <citation type="submission" date="2017-05" db="EMBL/GenBank/DDBJ databases">
        <title>Genomic insights into alkan degradation activity of Oleiphilus messinensis.</title>
        <authorList>
            <person name="Kozyavkin S.A."/>
            <person name="Slesarev A.I."/>
            <person name="Golyshin P.N."/>
            <person name="Korzhenkov A."/>
            <person name="Golyshina O.N."/>
            <person name="Toshchakov S.V."/>
        </authorList>
    </citation>
    <scope>NUCLEOTIDE SEQUENCE [LARGE SCALE GENOMIC DNA]</scope>
    <source>
        <strain evidence="2 3">ME102</strain>
    </source>
</reference>
<proteinExistence type="predicted"/>
<keyword evidence="3" id="KW-1185">Reference proteome</keyword>
<dbReference type="AlphaFoldDB" id="A0A1Y0I5W7"/>
<accession>A0A1Y0I5W7</accession>
<name>A0A1Y0I5W7_9GAMM</name>
<dbReference type="PROSITE" id="PS51707">
    <property type="entry name" value="CYTH"/>
    <property type="match status" value="1"/>
</dbReference>
<dbReference type="Gene3D" id="2.40.320.10">
    <property type="entry name" value="Hypothetical Protein Pfu-838710-001"/>
    <property type="match status" value="1"/>
</dbReference>
<dbReference type="Pfam" id="PF01928">
    <property type="entry name" value="CYTH"/>
    <property type="match status" value="1"/>
</dbReference>